<comment type="cofactor">
    <cofactor evidence="1">
        <name>Mg(2+)</name>
        <dbReference type="ChEBI" id="CHEBI:18420"/>
    </cofactor>
</comment>
<dbReference type="InterPro" id="IPR003607">
    <property type="entry name" value="HD/PDEase_dom"/>
</dbReference>
<evidence type="ECO:0000259" key="12">
    <source>
        <dbReference type="Pfam" id="PF01743"/>
    </source>
</evidence>
<feature type="domain" description="Poly A polymerase head" evidence="12">
    <location>
        <begin position="17"/>
        <end position="68"/>
    </location>
</feature>
<gene>
    <name evidence="15" type="ORF">R7226_06375</name>
</gene>
<dbReference type="InterPro" id="IPR032828">
    <property type="entry name" value="PolyA_RNA-bd"/>
</dbReference>
<dbReference type="InterPro" id="IPR006675">
    <property type="entry name" value="HDIG_dom"/>
</dbReference>
<reference evidence="15 16" key="2">
    <citation type="submission" date="2023-10" db="EMBL/GenBank/DDBJ databases">
        <authorList>
            <person name="Han X.F."/>
        </authorList>
    </citation>
    <scope>NUCLEOTIDE SEQUENCE [LARGE SCALE GENOMIC DNA]</scope>
    <source>
        <strain evidence="15 16">KCTC 39840</strain>
    </source>
</reference>
<dbReference type="Gene3D" id="1.10.3090.10">
    <property type="entry name" value="cca-adding enzyme, domain 2"/>
    <property type="match status" value="1"/>
</dbReference>
<evidence type="ECO:0000256" key="10">
    <source>
        <dbReference type="ARBA" id="ARBA00022884"/>
    </source>
</evidence>
<dbReference type="InterPro" id="IPR006674">
    <property type="entry name" value="HD_domain"/>
</dbReference>
<dbReference type="Gene3D" id="3.30.460.10">
    <property type="entry name" value="Beta Polymerase, domain 2"/>
    <property type="match status" value="1"/>
</dbReference>
<evidence type="ECO:0000256" key="3">
    <source>
        <dbReference type="ARBA" id="ARBA00022555"/>
    </source>
</evidence>
<evidence type="ECO:0000256" key="6">
    <source>
        <dbReference type="ARBA" id="ARBA00022695"/>
    </source>
</evidence>
<dbReference type="RefSeq" id="WP_318596209.1">
    <property type="nucleotide sequence ID" value="NZ_JAWSTH010000010.1"/>
</dbReference>
<dbReference type="Pfam" id="PF01966">
    <property type="entry name" value="HD"/>
    <property type="match status" value="1"/>
</dbReference>
<evidence type="ECO:0000313" key="16">
    <source>
        <dbReference type="Proteomes" id="UP001284601"/>
    </source>
</evidence>
<evidence type="ECO:0000256" key="4">
    <source>
        <dbReference type="ARBA" id="ARBA00022679"/>
    </source>
</evidence>
<dbReference type="PANTHER" id="PTHR47545">
    <property type="entry name" value="MULTIFUNCTIONAL CCA PROTEIN"/>
    <property type="match status" value="1"/>
</dbReference>
<dbReference type="Pfam" id="PF12627">
    <property type="entry name" value="PolyA_pol_RNAbd"/>
    <property type="match status" value="1"/>
</dbReference>
<evidence type="ECO:0000256" key="5">
    <source>
        <dbReference type="ARBA" id="ARBA00022694"/>
    </source>
</evidence>
<dbReference type="Pfam" id="PF01743">
    <property type="entry name" value="PolyA_pol"/>
    <property type="match status" value="2"/>
</dbReference>
<keyword evidence="5" id="KW-0819">tRNA processing</keyword>
<dbReference type="EMBL" id="JAWSTH010000010">
    <property type="protein sequence ID" value="MDW5593951.1"/>
    <property type="molecule type" value="Genomic_DNA"/>
</dbReference>
<evidence type="ECO:0000256" key="9">
    <source>
        <dbReference type="ARBA" id="ARBA00022842"/>
    </source>
</evidence>
<protein>
    <submittedName>
        <fullName evidence="15">HD domain-containing protein</fullName>
    </submittedName>
</protein>
<evidence type="ECO:0000256" key="8">
    <source>
        <dbReference type="ARBA" id="ARBA00022741"/>
    </source>
</evidence>
<reference evidence="16" key="1">
    <citation type="submission" date="2023-07" db="EMBL/GenBank/DDBJ databases">
        <title>Conexibacter stalactiti sp. nov., isolated from stalactites in a lava cave and emended description of the genus Conexibacter.</title>
        <authorList>
            <person name="Lee S.D."/>
        </authorList>
    </citation>
    <scope>NUCLEOTIDE SEQUENCE [LARGE SCALE GENOMIC DNA]</scope>
    <source>
        <strain evidence="16">KCTC 39840</strain>
    </source>
</reference>
<keyword evidence="16" id="KW-1185">Reference proteome</keyword>
<dbReference type="PANTHER" id="PTHR47545:SF2">
    <property type="entry name" value="CC-ADDING TRNA NUCLEOTIDYLTRANSFERASE"/>
    <property type="match status" value="1"/>
</dbReference>
<sequence length="466" mass="50114">MADPLQIARDALSDAQAWLVGGAVRDRLLGRTTKDLDLAVGGDVEAAARALGRAARAAVFPLSEAFGAWRVIGRDGGWQADLAPLAGTTIEDDLAQRDFTLNAIAEPLAGGDPIDPTGGRADLAERRLRMVSPRSFRDDPLRVMRLARFACELELEVDADTLAAAALQSQRLADVAQERVFAELRRVVAAPDPLAGLALMDDVGATAAVLPELAALRGVEQSAYHHLDVHGHTLAVLAETVALQRDPAAVFGAEPGARLAELLEQPFADELTRGTALRFGALLHDIAKPQTRGELDNGRVTFYDHDRQGAELSRAILTRLRTSERLKAHVAALARHHLRLGFLVHERPLPARRVHWYVTRCAPVEVDVSLLSVADRLATRGRKADEAIAKHLELARELIGPALAWEAGERPVPLIRGDELAAALQIRPGPRLGELLAELEAAQYAGEVATRDEAVAHARAVLAAGE</sequence>
<name>A0ABU4HKW8_9ACTN</name>
<dbReference type="InterPro" id="IPR043519">
    <property type="entry name" value="NT_sf"/>
</dbReference>
<keyword evidence="3" id="KW-0820">tRNA-binding</keyword>
<dbReference type="NCBIfam" id="TIGR00277">
    <property type="entry name" value="HDIG"/>
    <property type="match status" value="1"/>
</dbReference>
<dbReference type="CDD" id="cd00077">
    <property type="entry name" value="HDc"/>
    <property type="match status" value="1"/>
</dbReference>
<keyword evidence="4 11" id="KW-0808">Transferase</keyword>
<evidence type="ECO:0000256" key="7">
    <source>
        <dbReference type="ARBA" id="ARBA00022723"/>
    </source>
</evidence>
<evidence type="ECO:0000259" key="14">
    <source>
        <dbReference type="Pfam" id="PF12627"/>
    </source>
</evidence>
<keyword evidence="9" id="KW-0460">Magnesium</keyword>
<keyword evidence="6" id="KW-0548">Nucleotidyltransferase</keyword>
<keyword evidence="7" id="KW-0479">Metal-binding</keyword>
<comment type="caution">
    <text evidence="15">The sequence shown here is derived from an EMBL/GenBank/DDBJ whole genome shotgun (WGS) entry which is preliminary data.</text>
</comment>
<dbReference type="SUPFAM" id="SSF81301">
    <property type="entry name" value="Nucleotidyltransferase"/>
    <property type="match status" value="1"/>
</dbReference>
<comment type="similarity">
    <text evidence="2 11">Belongs to the tRNA nucleotidyltransferase/poly(A) polymerase family.</text>
</comment>
<organism evidence="15 16">
    <name type="scientific">Conexibacter stalactiti</name>
    <dbReference type="NCBI Taxonomy" id="1940611"/>
    <lineage>
        <taxon>Bacteria</taxon>
        <taxon>Bacillati</taxon>
        <taxon>Actinomycetota</taxon>
        <taxon>Thermoleophilia</taxon>
        <taxon>Solirubrobacterales</taxon>
        <taxon>Conexibacteraceae</taxon>
        <taxon>Conexibacter</taxon>
    </lineage>
</organism>
<keyword evidence="10 11" id="KW-0694">RNA-binding</keyword>
<feature type="domain" description="Poly A polymerase head" evidence="12">
    <location>
        <begin position="88"/>
        <end position="129"/>
    </location>
</feature>
<dbReference type="SUPFAM" id="SSF81891">
    <property type="entry name" value="Poly A polymerase C-terminal region-like"/>
    <property type="match status" value="1"/>
</dbReference>
<dbReference type="InterPro" id="IPR002646">
    <property type="entry name" value="PolA_pol_head_dom"/>
</dbReference>
<evidence type="ECO:0000256" key="2">
    <source>
        <dbReference type="ARBA" id="ARBA00007265"/>
    </source>
</evidence>
<evidence type="ECO:0000259" key="13">
    <source>
        <dbReference type="Pfam" id="PF01966"/>
    </source>
</evidence>
<feature type="domain" description="tRNA nucleotidyltransferase/poly(A) polymerase RNA and SrmB- binding" evidence="14">
    <location>
        <begin position="156"/>
        <end position="215"/>
    </location>
</feature>
<evidence type="ECO:0000313" key="15">
    <source>
        <dbReference type="EMBL" id="MDW5593951.1"/>
    </source>
</evidence>
<keyword evidence="8" id="KW-0547">Nucleotide-binding</keyword>
<dbReference type="Proteomes" id="UP001284601">
    <property type="component" value="Unassembled WGS sequence"/>
</dbReference>
<proteinExistence type="inferred from homology"/>
<feature type="domain" description="HD" evidence="13">
    <location>
        <begin position="271"/>
        <end position="378"/>
    </location>
</feature>
<evidence type="ECO:0000256" key="11">
    <source>
        <dbReference type="RuleBase" id="RU003953"/>
    </source>
</evidence>
<evidence type="ECO:0000256" key="1">
    <source>
        <dbReference type="ARBA" id="ARBA00001946"/>
    </source>
</evidence>
<dbReference type="InterPro" id="IPR050124">
    <property type="entry name" value="tRNA_CCA-adding_enzyme"/>
</dbReference>
<accession>A0ABU4HKW8</accession>